<keyword evidence="1" id="KW-0028">Amino-acid biosynthesis</keyword>
<dbReference type="PANTHER" id="PTHR43406">
    <property type="entry name" value="TRYPTOPHAN SYNTHASE, ALPHA CHAIN"/>
    <property type="match status" value="1"/>
</dbReference>
<proteinExistence type="inferred from homology"/>
<gene>
    <name evidence="4" type="primary">trpA</name>
    <name evidence="4" type="ORF">KQI88_05330</name>
</gene>
<reference evidence="4 5" key="1">
    <citation type="submission" date="2021-06" db="EMBL/GenBank/DDBJ databases">
        <authorList>
            <person name="Sun Q."/>
            <person name="Li D."/>
        </authorList>
    </citation>
    <scope>NUCLEOTIDE SEQUENCE [LARGE SCALE GENOMIC DNA]</scope>
    <source>
        <strain evidence="4 5">MSJ-5</strain>
    </source>
</reference>
<dbReference type="GO" id="GO:0004834">
    <property type="term" value="F:tryptophan synthase activity"/>
    <property type="evidence" value="ECO:0007669"/>
    <property type="project" value="UniProtKB-EC"/>
</dbReference>
<evidence type="ECO:0000256" key="1">
    <source>
        <dbReference type="ARBA" id="ARBA00022605"/>
    </source>
</evidence>
<organism evidence="4 5">
    <name type="scientific">Alkaliphilus flagellatus</name>
    <dbReference type="NCBI Taxonomy" id="2841507"/>
    <lineage>
        <taxon>Bacteria</taxon>
        <taxon>Bacillati</taxon>
        <taxon>Bacillota</taxon>
        <taxon>Clostridia</taxon>
        <taxon>Peptostreptococcales</taxon>
        <taxon>Natronincolaceae</taxon>
        <taxon>Alkaliphilus</taxon>
    </lineage>
</organism>
<dbReference type="EC" id="4.2.1.20" evidence="4"/>
<comment type="similarity">
    <text evidence="3">Belongs to the TrpA family.</text>
</comment>
<dbReference type="Proteomes" id="UP000779508">
    <property type="component" value="Unassembled WGS sequence"/>
</dbReference>
<name>A0ABS6G001_9FIRM</name>
<evidence type="ECO:0000313" key="4">
    <source>
        <dbReference type="EMBL" id="MBU5675832.1"/>
    </source>
</evidence>
<comment type="caution">
    <text evidence="4">The sequence shown here is derived from an EMBL/GenBank/DDBJ whole genome shotgun (WGS) entry which is preliminary data.</text>
</comment>
<keyword evidence="5" id="KW-1185">Reference proteome</keyword>
<dbReference type="RefSeq" id="WP_216415327.1">
    <property type="nucleotide sequence ID" value="NZ_JAHLQK010000002.1"/>
</dbReference>
<keyword evidence="2 4" id="KW-0456">Lyase</keyword>
<evidence type="ECO:0000313" key="5">
    <source>
        <dbReference type="Proteomes" id="UP000779508"/>
    </source>
</evidence>
<dbReference type="EMBL" id="JAHLQK010000002">
    <property type="protein sequence ID" value="MBU5675832.1"/>
    <property type="molecule type" value="Genomic_DNA"/>
</dbReference>
<dbReference type="NCBIfam" id="TIGR00262">
    <property type="entry name" value="trpA"/>
    <property type="match status" value="1"/>
</dbReference>
<protein>
    <submittedName>
        <fullName evidence="4">Tryptophan synthase subunit alpha</fullName>
        <ecNumber evidence="4">4.2.1.20</ecNumber>
    </submittedName>
</protein>
<sequence>MNNIERIFKNNNKCVTLYLTLGYPNKDEFFKHVDILVEEGMDILEIGIPVENPSLDGKTIADTHAKVIQNGFNESILVEYLSELRKKYPRLPITIMSYKKGIDQYNLLDKNDLYDVILCPDQFVASENDNAKLIQIYNQEMSDEMITERIQNNKGFAYVMSGAGTTGGKGQLSDAYIATMKRIRNIVDIPIQVGFGIYSPDQVKTVFQNGADGVIIGSEIIRVINTNSEDELRKYVRSITEARD</sequence>
<evidence type="ECO:0000256" key="3">
    <source>
        <dbReference type="RuleBase" id="RU003662"/>
    </source>
</evidence>
<dbReference type="InterPro" id="IPR002028">
    <property type="entry name" value="Trp_synthase_suA"/>
</dbReference>
<evidence type="ECO:0000256" key="2">
    <source>
        <dbReference type="ARBA" id="ARBA00023239"/>
    </source>
</evidence>
<accession>A0ABS6G001</accession>
<dbReference type="PANTHER" id="PTHR43406:SF1">
    <property type="entry name" value="TRYPTOPHAN SYNTHASE ALPHA CHAIN, CHLOROPLASTIC"/>
    <property type="match status" value="1"/>
</dbReference>
<dbReference type="CDD" id="cd04724">
    <property type="entry name" value="Tryptophan_synthase_alpha"/>
    <property type="match status" value="1"/>
</dbReference>
<dbReference type="Pfam" id="PF00290">
    <property type="entry name" value="Trp_syntA"/>
    <property type="match status" value="1"/>
</dbReference>